<reference evidence="2" key="2">
    <citation type="journal article" date="2023" name="IMA Fungus">
        <title>Comparative genomic study of the Penicillium genus elucidates a diverse pangenome and 15 lateral gene transfer events.</title>
        <authorList>
            <person name="Petersen C."/>
            <person name="Sorensen T."/>
            <person name="Nielsen M.R."/>
            <person name="Sondergaard T.E."/>
            <person name="Sorensen J.L."/>
            <person name="Fitzpatrick D.A."/>
            <person name="Frisvad J.C."/>
            <person name="Nielsen K.L."/>
        </authorList>
    </citation>
    <scope>NUCLEOTIDE SEQUENCE</scope>
    <source>
        <strain evidence="2">IBT 26290</strain>
    </source>
</reference>
<feature type="region of interest" description="Disordered" evidence="1">
    <location>
        <begin position="120"/>
        <end position="209"/>
    </location>
</feature>
<comment type="caution">
    <text evidence="2">The sequence shown here is derived from an EMBL/GenBank/DDBJ whole genome shotgun (WGS) entry which is preliminary data.</text>
</comment>
<evidence type="ECO:0000313" key="2">
    <source>
        <dbReference type="EMBL" id="KAJ5166907.1"/>
    </source>
</evidence>
<feature type="compositionally biased region" description="Acidic residues" evidence="1">
    <location>
        <begin position="301"/>
        <end position="316"/>
    </location>
</feature>
<feature type="compositionally biased region" description="Polar residues" evidence="1">
    <location>
        <begin position="236"/>
        <end position="249"/>
    </location>
</feature>
<proteinExistence type="predicted"/>
<reference evidence="2" key="1">
    <citation type="submission" date="2022-11" db="EMBL/GenBank/DDBJ databases">
        <authorList>
            <person name="Petersen C."/>
        </authorList>
    </citation>
    <scope>NUCLEOTIDE SEQUENCE</scope>
    <source>
        <strain evidence="2">IBT 26290</strain>
    </source>
</reference>
<feature type="compositionally biased region" description="Basic and acidic residues" evidence="1">
    <location>
        <begin position="145"/>
        <end position="161"/>
    </location>
</feature>
<organism evidence="2 3">
    <name type="scientific">Penicillium canariense</name>
    <dbReference type="NCBI Taxonomy" id="189055"/>
    <lineage>
        <taxon>Eukaryota</taxon>
        <taxon>Fungi</taxon>
        <taxon>Dikarya</taxon>
        <taxon>Ascomycota</taxon>
        <taxon>Pezizomycotina</taxon>
        <taxon>Eurotiomycetes</taxon>
        <taxon>Eurotiomycetidae</taxon>
        <taxon>Eurotiales</taxon>
        <taxon>Aspergillaceae</taxon>
        <taxon>Penicillium</taxon>
    </lineage>
</organism>
<feature type="region of interest" description="Disordered" evidence="1">
    <location>
        <begin position="236"/>
        <end position="318"/>
    </location>
</feature>
<dbReference type="OrthoDB" id="5409998at2759"/>
<dbReference type="AlphaFoldDB" id="A0A9W9I8I5"/>
<gene>
    <name evidence="2" type="ORF">N7482_005688</name>
</gene>
<name>A0A9W9I8I5_9EURO</name>
<evidence type="ECO:0000313" key="3">
    <source>
        <dbReference type="Proteomes" id="UP001149163"/>
    </source>
</evidence>
<dbReference type="RefSeq" id="XP_056543368.1">
    <property type="nucleotide sequence ID" value="XM_056687813.1"/>
</dbReference>
<sequence length="338" mass="36320">MATASYASPDSLVELSALVERTLIDTGRVFRKSCSMPASTHLQRSVPAYYDSFQDALDNLSEQIVSVPLDTREGLRTRVPSIFRSLFISLTITADTAQFIAKAFLERDYEVIKAREAVPQPAEDVTMSDVDQKMATQPQPPAAEQTDRDTEPQKVEIKPDDSAVTDLPEAPEAAPAPQPSEAVPIKEEKEAGTDQALPGATEGVNFDSVLDEGGAANSFDLNLDFGNDDMGNQAFLSGTAFGNNATSGTDKAGPSLPTDNPTAASAGGDTFDMELGRPDDNEPFPDQGNGMEDIMGPGESSFDDLFMENENLDDTGDLSRLEGDSLMNINELDDSWFS</sequence>
<evidence type="ECO:0000256" key="1">
    <source>
        <dbReference type="SAM" id="MobiDB-lite"/>
    </source>
</evidence>
<protein>
    <submittedName>
        <fullName evidence="2">Uncharacterized protein</fullName>
    </submittedName>
</protein>
<accession>A0A9W9I8I5</accession>
<feature type="compositionally biased region" description="Low complexity" evidence="1">
    <location>
        <begin position="168"/>
        <end position="182"/>
    </location>
</feature>
<dbReference type="Proteomes" id="UP001149163">
    <property type="component" value="Unassembled WGS sequence"/>
</dbReference>
<dbReference type="GeneID" id="81426989"/>
<dbReference type="EMBL" id="JAPQKN010000003">
    <property type="protein sequence ID" value="KAJ5166907.1"/>
    <property type="molecule type" value="Genomic_DNA"/>
</dbReference>
<keyword evidence="3" id="KW-1185">Reference proteome</keyword>